<evidence type="ECO:0000256" key="5">
    <source>
        <dbReference type="ARBA" id="ARBA00022692"/>
    </source>
</evidence>
<keyword evidence="9 13" id="KW-0067">ATP-binding</keyword>
<dbReference type="PROSITE" id="PS00107">
    <property type="entry name" value="PROTEIN_KINASE_ATP"/>
    <property type="match status" value="1"/>
</dbReference>
<dbReference type="InterPro" id="IPR032675">
    <property type="entry name" value="LRR_dom_sf"/>
</dbReference>
<dbReference type="SUPFAM" id="SSF52058">
    <property type="entry name" value="L domain-like"/>
    <property type="match status" value="1"/>
</dbReference>
<evidence type="ECO:0000313" key="17">
    <source>
        <dbReference type="Proteomes" id="UP001318860"/>
    </source>
</evidence>
<feature type="binding site" evidence="13">
    <location>
        <position position="466"/>
    </location>
    <ligand>
        <name>ATP</name>
        <dbReference type="ChEBI" id="CHEBI:30616"/>
    </ligand>
</feature>
<dbReference type="InterPro" id="IPR013210">
    <property type="entry name" value="LRR_N_plant-typ"/>
</dbReference>
<evidence type="ECO:0000256" key="1">
    <source>
        <dbReference type="ARBA" id="ARBA00004370"/>
    </source>
</evidence>
<evidence type="ECO:0000256" key="14">
    <source>
        <dbReference type="SAM" id="Phobius"/>
    </source>
</evidence>
<dbReference type="InterPro" id="IPR001611">
    <property type="entry name" value="Leu-rich_rpt"/>
</dbReference>
<organism evidence="16 17">
    <name type="scientific">Rehmannia glutinosa</name>
    <name type="common">Chinese foxglove</name>
    <dbReference type="NCBI Taxonomy" id="99300"/>
    <lineage>
        <taxon>Eukaryota</taxon>
        <taxon>Viridiplantae</taxon>
        <taxon>Streptophyta</taxon>
        <taxon>Embryophyta</taxon>
        <taxon>Tracheophyta</taxon>
        <taxon>Spermatophyta</taxon>
        <taxon>Magnoliopsida</taxon>
        <taxon>eudicotyledons</taxon>
        <taxon>Gunneridae</taxon>
        <taxon>Pentapetalae</taxon>
        <taxon>asterids</taxon>
        <taxon>lamiids</taxon>
        <taxon>Lamiales</taxon>
        <taxon>Orobanchaceae</taxon>
        <taxon>Rehmannieae</taxon>
        <taxon>Rehmannia</taxon>
    </lineage>
</organism>
<dbReference type="InterPro" id="IPR003591">
    <property type="entry name" value="Leu-rich_rpt_typical-subtyp"/>
</dbReference>
<dbReference type="SMART" id="SM00220">
    <property type="entry name" value="S_TKc"/>
    <property type="match status" value="1"/>
</dbReference>
<evidence type="ECO:0000259" key="15">
    <source>
        <dbReference type="PROSITE" id="PS50011"/>
    </source>
</evidence>
<dbReference type="Pfam" id="PF00560">
    <property type="entry name" value="LRR_1"/>
    <property type="match status" value="2"/>
</dbReference>
<dbReference type="InterPro" id="IPR017441">
    <property type="entry name" value="Protein_kinase_ATP_BS"/>
</dbReference>
<dbReference type="Gene3D" id="3.30.200.20">
    <property type="entry name" value="Phosphorylase Kinase, domain 1"/>
    <property type="match status" value="1"/>
</dbReference>
<evidence type="ECO:0000256" key="11">
    <source>
        <dbReference type="ARBA" id="ARBA00023136"/>
    </source>
</evidence>
<dbReference type="Pfam" id="PF08263">
    <property type="entry name" value="LRRNT_2"/>
    <property type="match status" value="1"/>
</dbReference>
<dbReference type="Pfam" id="PF00069">
    <property type="entry name" value="Pkinase"/>
    <property type="match status" value="1"/>
</dbReference>
<comment type="similarity">
    <text evidence="2">Belongs to the protein kinase superfamily. Ser/Thr protein kinase family.</text>
</comment>
<dbReference type="PROSITE" id="PS50011">
    <property type="entry name" value="PROTEIN_KINASE_DOM"/>
    <property type="match status" value="1"/>
</dbReference>
<dbReference type="Gene3D" id="3.80.10.10">
    <property type="entry name" value="Ribonuclease Inhibitor"/>
    <property type="match status" value="3"/>
</dbReference>
<evidence type="ECO:0000256" key="3">
    <source>
        <dbReference type="ARBA" id="ARBA00022614"/>
    </source>
</evidence>
<evidence type="ECO:0000256" key="9">
    <source>
        <dbReference type="ARBA" id="ARBA00022840"/>
    </source>
</evidence>
<evidence type="ECO:0000256" key="8">
    <source>
        <dbReference type="ARBA" id="ARBA00022777"/>
    </source>
</evidence>
<gene>
    <name evidence="16" type="ORF">DH2020_001758</name>
</gene>
<keyword evidence="11 14" id="KW-0472">Membrane</keyword>
<keyword evidence="5 14" id="KW-0812">Transmembrane</keyword>
<dbReference type="InterPro" id="IPR011009">
    <property type="entry name" value="Kinase-like_dom_sf"/>
</dbReference>
<dbReference type="PRINTS" id="PR00019">
    <property type="entry name" value="LEURICHRPT"/>
</dbReference>
<feature type="transmembrane region" description="Helical" evidence="14">
    <location>
        <begin position="12"/>
        <end position="32"/>
    </location>
</feature>
<comment type="caution">
    <text evidence="16">The sequence shown here is derived from an EMBL/GenBank/DDBJ whole genome shotgun (WGS) entry which is preliminary data.</text>
</comment>
<evidence type="ECO:0000256" key="4">
    <source>
        <dbReference type="ARBA" id="ARBA00022679"/>
    </source>
</evidence>
<dbReference type="Gene3D" id="1.10.510.10">
    <property type="entry name" value="Transferase(Phosphotransferase) domain 1"/>
    <property type="match status" value="1"/>
</dbReference>
<keyword evidence="12" id="KW-0325">Glycoprotein</keyword>
<dbReference type="SUPFAM" id="SSF56112">
    <property type="entry name" value="Protein kinase-like (PK-like)"/>
    <property type="match status" value="1"/>
</dbReference>
<dbReference type="InterPro" id="IPR050647">
    <property type="entry name" value="Plant_LRR-RLKs"/>
</dbReference>
<dbReference type="EMBL" id="JABTTQ020000002">
    <property type="protein sequence ID" value="KAK6161917.1"/>
    <property type="molecule type" value="Genomic_DNA"/>
</dbReference>
<keyword evidence="6" id="KW-0677">Repeat</keyword>
<evidence type="ECO:0000256" key="10">
    <source>
        <dbReference type="ARBA" id="ARBA00022989"/>
    </source>
</evidence>
<comment type="subcellular location">
    <subcellularLocation>
        <location evidence="1">Membrane</location>
    </subcellularLocation>
</comment>
<feature type="domain" description="Protein kinase" evidence="15">
    <location>
        <begin position="437"/>
        <end position="720"/>
    </location>
</feature>
<evidence type="ECO:0000256" key="6">
    <source>
        <dbReference type="ARBA" id="ARBA00022737"/>
    </source>
</evidence>
<sequence>MTESRMKLFKKVYAFATMAALILFILLIPPYLQVNSQNLSNEQTILLSLKQHWGNPSSLESWTSNSSPCDWPQVDCTFGAVTGLSLAEKNISGTIPSSICQLKNLGSINLSNNNISGHIPVSLYNCSNLESLDLSLNVITGTIPGEFFLMKRLRHLSLYGNRLYGEIPTPLEARSLESLDLSDNHLHGSIPDDIRNLYNLIRLDLSMNSFSGTIPMGLFHLHQLNSLFLGYNNLSGQLPTQLDLFSLEILNLTHNHLRGKVPKSLGELPRLSSLDLSDNKLSGDIIEIFLHLRSTSVLRLCSNKFLGKIPREFVNKDFDENCLDHFNLCSDSRTASLPGCPSSLCSDYRFREYLKCNSNKHNVSNIFIFVLGIGCGVVGFGILYYLARKCWLKKHQIISAIRKKLWHSGSFVKKEEEWKMISFQKLKFEKTDILSSLTDENVIGNGGSGKVYRVFINQTGNAVAVKSISNSNKSDHRLQKEFLAEIQTLGTIRHYNIVKLLCCISGNNIKLLVYQYFANKSLDQWLHGRKREISTVGSSSVRKLDWPMRLHIAIGAAQGLCYMHHDCSPSIIHRDIKSSNILLDSEFNAKIADFGLAKLLNRRGDTETASAVAGTFGYIAPEYAYTRKVNTKSDVYSFGVVLLELTTGREAVTRGDHTNLAGWAQLQYKDSSAIFYALDAEIKESIYLDQIIAVFRLGVVCTVTSPSNRPSMKDCLHILLNCSNNFSSSSPMTLQPSAYLS</sequence>
<proteinExistence type="inferred from homology"/>
<accession>A0ABR0XRV1</accession>
<dbReference type="Pfam" id="PF13855">
    <property type="entry name" value="LRR_8"/>
    <property type="match status" value="2"/>
</dbReference>
<feature type="transmembrane region" description="Helical" evidence="14">
    <location>
        <begin position="366"/>
        <end position="387"/>
    </location>
</feature>
<evidence type="ECO:0000256" key="13">
    <source>
        <dbReference type="PROSITE-ProRule" id="PRU10141"/>
    </source>
</evidence>
<evidence type="ECO:0000256" key="12">
    <source>
        <dbReference type="ARBA" id="ARBA00023180"/>
    </source>
</evidence>
<dbReference type="PROSITE" id="PS51450">
    <property type="entry name" value="LRR"/>
    <property type="match status" value="2"/>
</dbReference>
<name>A0ABR0XRV1_REHGL</name>
<dbReference type="InterPro" id="IPR000719">
    <property type="entry name" value="Prot_kinase_dom"/>
</dbReference>
<keyword evidence="17" id="KW-1185">Reference proteome</keyword>
<keyword evidence="7 13" id="KW-0547">Nucleotide-binding</keyword>
<dbReference type="InterPro" id="IPR008271">
    <property type="entry name" value="Ser/Thr_kinase_AS"/>
</dbReference>
<dbReference type="PANTHER" id="PTHR48056">
    <property type="entry name" value="LRR RECEPTOR-LIKE SERINE/THREONINE-PROTEIN KINASE-RELATED"/>
    <property type="match status" value="1"/>
</dbReference>
<dbReference type="PROSITE" id="PS00108">
    <property type="entry name" value="PROTEIN_KINASE_ST"/>
    <property type="match status" value="1"/>
</dbReference>
<evidence type="ECO:0000256" key="2">
    <source>
        <dbReference type="ARBA" id="ARBA00008684"/>
    </source>
</evidence>
<evidence type="ECO:0000313" key="16">
    <source>
        <dbReference type="EMBL" id="KAK6161917.1"/>
    </source>
</evidence>
<keyword evidence="8" id="KW-0418">Kinase</keyword>
<keyword evidence="10 14" id="KW-1133">Transmembrane helix</keyword>
<evidence type="ECO:0000256" key="7">
    <source>
        <dbReference type="ARBA" id="ARBA00022741"/>
    </source>
</evidence>
<reference evidence="16 17" key="1">
    <citation type="journal article" date="2021" name="Comput. Struct. Biotechnol. J.">
        <title>De novo genome assembly of the potent medicinal plant Rehmannia glutinosa using nanopore technology.</title>
        <authorList>
            <person name="Ma L."/>
            <person name="Dong C."/>
            <person name="Song C."/>
            <person name="Wang X."/>
            <person name="Zheng X."/>
            <person name="Niu Y."/>
            <person name="Chen S."/>
            <person name="Feng W."/>
        </authorList>
    </citation>
    <scope>NUCLEOTIDE SEQUENCE [LARGE SCALE GENOMIC DNA]</scope>
    <source>
        <strain evidence="16">DH-2019</strain>
    </source>
</reference>
<keyword evidence="4" id="KW-0808">Transferase</keyword>
<dbReference type="Proteomes" id="UP001318860">
    <property type="component" value="Unassembled WGS sequence"/>
</dbReference>
<dbReference type="SMART" id="SM00369">
    <property type="entry name" value="LRR_TYP"/>
    <property type="match status" value="5"/>
</dbReference>
<dbReference type="PANTHER" id="PTHR48056:SF29">
    <property type="entry name" value="RECEPTOR-LIKE PROTEIN KINASE HSL1"/>
    <property type="match status" value="1"/>
</dbReference>
<protein>
    <recommendedName>
        <fullName evidence="15">Protein kinase domain-containing protein</fullName>
    </recommendedName>
</protein>
<keyword evidence="3" id="KW-0433">Leucine-rich repeat</keyword>